<dbReference type="EMBL" id="CP047476">
    <property type="protein sequence ID" value="QIA64919.1"/>
    <property type="molecule type" value="Genomic_DNA"/>
</dbReference>
<gene>
    <name evidence="2" type="ORF">GT360_15240</name>
</gene>
<evidence type="ECO:0000313" key="2">
    <source>
        <dbReference type="EMBL" id="QIA64919.1"/>
    </source>
</evidence>
<keyword evidence="1" id="KW-0812">Transmembrane</keyword>
<dbReference type="RefSeq" id="WP_164649819.1">
    <property type="nucleotide sequence ID" value="NZ_CP047476.1"/>
</dbReference>
<accession>A0A7Z2T5R3</accession>
<feature type="transmembrane region" description="Helical" evidence="1">
    <location>
        <begin position="37"/>
        <end position="60"/>
    </location>
</feature>
<evidence type="ECO:0000313" key="3">
    <source>
        <dbReference type="Proteomes" id="UP000464262"/>
    </source>
</evidence>
<sequence length="64" mass="7017">MDDKKANQEVTVVDIKMPFLSMVIFLVKLAIAAIPAMIILSIIFAILGAVFGGVFHSFLYSHGY</sequence>
<keyword evidence="3" id="KW-1185">Reference proteome</keyword>
<proteinExistence type="predicted"/>
<dbReference type="KEGG" id="vas:GT360_15240"/>
<feature type="transmembrane region" description="Helical" evidence="1">
    <location>
        <begin position="12"/>
        <end position="31"/>
    </location>
</feature>
<keyword evidence="1" id="KW-1133">Transmembrane helix</keyword>
<keyword evidence="1" id="KW-0472">Membrane</keyword>
<reference evidence="2 3" key="1">
    <citation type="submission" date="2020-01" db="EMBL/GenBank/DDBJ databases">
        <title>Whole genome and functional gene identification of agarase of Vibrio HN897.</title>
        <authorList>
            <person name="Liu Y."/>
            <person name="Zhao Z."/>
        </authorList>
    </citation>
    <scope>NUCLEOTIDE SEQUENCE [LARGE SCALE GENOMIC DNA]</scope>
    <source>
        <strain evidence="2 3">HN897</strain>
    </source>
</reference>
<name>A0A7Z2T5R3_9VIBR</name>
<dbReference type="Proteomes" id="UP000464262">
    <property type="component" value="Chromosome 2"/>
</dbReference>
<protein>
    <submittedName>
        <fullName evidence="2">Uncharacterized protein</fullName>
    </submittedName>
</protein>
<dbReference type="AlphaFoldDB" id="A0A7Z2T5R3"/>
<evidence type="ECO:0000256" key="1">
    <source>
        <dbReference type="SAM" id="Phobius"/>
    </source>
</evidence>
<organism evidence="2 3">
    <name type="scientific">Vibrio astriarenae</name>
    <dbReference type="NCBI Taxonomy" id="1481923"/>
    <lineage>
        <taxon>Bacteria</taxon>
        <taxon>Pseudomonadati</taxon>
        <taxon>Pseudomonadota</taxon>
        <taxon>Gammaproteobacteria</taxon>
        <taxon>Vibrionales</taxon>
        <taxon>Vibrionaceae</taxon>
        <taxon>Vibrio</taxon>
    </lineage>
</organism>